<sequence length="54" mass="6398">MPRPNETTEQREKRELDEELDRQLDQSFPASDPPKVTRPGRNENAYSRDTDRPK</sequence>
<dbReference type="STRING" id="440168.SAMN04487974_1407"/>
<dbReference type="AlphaFoldDB" id="A0A1G8AT96"/>
<proteinExistence type="predicted"/>
<keyword evidence="3" id="KW-1185">Reference proteome</keyword>
<feature type="region of interest" description="Disordered" evidence="1">
    <location>
        <begin position="1"/>
        <end position="54"/>
    </location>
</feature>
<dbReference type="EMBL" id="FNCS01000040">
    <property type="protein sequence ID" value="SDH24218.1"/>
    <property type="molecule type" value="Genomic_DNA"/>
</dbReference>
<organism evidence="2 3">
    <name type="scientific">Pelagibacterium luteolum</name>
    <dbReference type="NCBI Taxonomy" id="440168"/>
    <lineage>
        <taxon>Bacteria</taxon>
        <taxon>Pseudomonadati</taxon>
        <taxon>Pseudomonadota</taxon>
        <taxon>Alphaproteobacteria</taxon>
        <taxon>Hyphomicrobiales</taxon>
        <taxon>Devosiaceae</taxon>
        <taxon>Pelagibacterium</taxon>
    </lineage>
</organism>
<evidence type="ECO:0000313" key="2">
    <source>
        <dbReference type="EMBL" id="SDH24218.1"/>
    </source>
</evidence>
<reference evidence="2 3" key="1">
    <citation type="submission" date="2016-10" db="EMBL/GenBank/DDBJ databases">
        <authorList>
            <person name="de Groot N.N."/>
        </authorList>
    </citation>
    <scope>NUCLEOTIDE SEQUENCE [LARGE SCALE GENOMIC DNA]</scope>
    <source>
        <strain evidence="2 3">CGMCC 1.10267</strain>
    </source>
</reference>
<name>A0A1G8AT96_9HYPH</name>
<gene>
    <name evidence="2" type="ORF">SAMN04487974_1407</name>
</gene>
<accession>A0A1G8AT96</accession>
<dbReference type="Proteomes" id="UP000199495">
    <property type="component" value="Unassembled WGS sequence"/>
</dbReference>
<feature type="compositionally biased region" description="Basic and acidic residues" evidence="1">
    <location>
        <begin position="1"/>
        <end position="24"/>
    </location>
</feature>
<evidence type="ECO:0000256" key="1">
    <source>
        <dbReference type="SAM" id="MobiDB-lite"/>
    </source>
</evidence>
<protein>
    <submittedName>
        <fullName evidence="2">Uncharacterized protein</fullName>
    </submittedName>
</protein>
<evidence type="ECO:0000313" key="3">
    <source>
        <dbReference type="Proteomes" id="UP000199495"/>
    </source>
</evidence>
<dbReference type="RefSeq" id="WP_176762803.1">
    <property type="nucleotide sequence ID" value="NZ_FNCS01000040.1"/>
</dbReference>